<dbReference type="Proteomes" id="UP000233597">
    <property type="component" value="Unassembled WGS sequence"/>
</dbReference>
<dbReference type="Pfam" id="PF03401">
    <property type="entry name" value="TctC"/>
    <property type="match status" value="1"/>
</dbReference>
<evidence type="ECO:0000313" key="3">
    <source>
        <dbReference type="EMBL" id="PKR54217.1"/>
    </source>
</evidence>
<name>A0A2N3KUK0_9PROT</name>
<comment type="similarity">
    <text evidence="1">Belongs to the UPF0065 (bug) family.</text>
</comment>
<evidence type="ECO:0000256" key="2">
    <source>
        <dbReference type="SAM" id="SignalP"/>
    </source>
</evidence>
<dbReference type="InterPro" id="IPR042100">
    <property type="entry name" value="Bug_dom1"/>
</dbReference>
<dbReference type="SUPFAM" id="SSF53850">
    <property type="entry name" value="Periplasmic binding protein-like II"/>
    <property type="match status" value="1"/>
</dbReference>
<proteinExistence type="inferred from homology"/>
<evidence type="ECO:0000256" key="1">
    <source>
        <dbReference type="ARBA" id="ARBA00006987"/>
    </source>
</evidence>
<organism evidence="3 4">
    <name type="scientific">Thalassospira marina</name>
    <dbReference type="NCBI Taxonomy" id="2048283"/>
    <lineage>
        <taxon>Bacteria</taxon>
        <taxon>Pseudomonadati</taxon>
        <taxon>Pseudomonadota</taxon>
        <taxon>Alphaproteobacteria</taxon>
        <taxon>Rhodospirillales</taxon>
        <taxon>Thalassospiraceae</taxon>
        <taxon>Thalassospira</taxon>
    </lineage>
</organism>
<dbReference type="AlphaFoldDB" id="A0A2N3KUK0"/>
<accession>A0A2N3KUK0</accession>
<reference evidence="3 4" key="1">
    <citation type="submission" date="2017-09" db="EMBL/GenBank/DDBJ databases">
        <title>Biodiversity and function of Thalassospira species in the particle-attached aromatic-hydrocarbon-degrading consortia from the surface seawater of the South China Sea.</title>
        <authorList>
            <person name="Dong C."/>
            <person name="Liu R."/>
            <person name="Shao Z."/>
        </authorList>
    </citation>
    <scope>NUCLEOTIDE SEQUENCE [LARGE SCALE GENOMIC DNA]</scope>
    <source>
        <strain evidence="3 4">CSC1P2</strain>
    </source>
</reference>
<sequence length="321" mass="33504">MMKKVTTLAILAASVLASSPAFAEYPERPITLIVPWSAGGGTDAVGRTIAEGLQEQLGKPVNVVNRTGAGGVVGHTAMADADADGYTIGLATAEITTYKSMGTSQITYQDLTPIGLVNFDASAFNVAADSDWEDVKSALADIKANPGKYKMSGFPVGAAYHLAFSGFLNDNGIDPKSVPVVPSQGAAPGFQELAAGGVDIVPSSLPEAIPMRQAKRVKTLAVLSDKRLDAFPDVPTVEEAIGKKAVGGTWRGIVTPKGVPDEVAKKLEAALKTVVESSAYTDFMSKRGFGVKWLPAADFEEFMKNADESNAAVIKKLGLGE</sequence>
<dbReference type="PANTHER" id="PTHR42928:SF5">
    <property type="entry name" value="BLR1237 PROTEIN"/>
    <property type="match status" value="1"/>
</dbReference>
<feature type="chain" id="PRO_5014950017" evidence="2">
    <location>
        <begin position="24"/>
        <end position="321"/>
    </location>
</feature>
<dbReference type="Gene3D" id="3.40.190.10">
    <property type="entry name" value="Periplasmic binding protein-like II"/>
    <property type="match status" value="1"/>
</dbReference>
<dbReference type="PANTHER" id="PTHR42928">
    <property type="entry name" value="TRICARBOXYLATE-BINDING PROTEIN"/>
    <property type="match status" value="1"/>
</dbReference>
<keyword evidence="2" id="KW-0732">Signal</keyword>
<protein>
    <submittedName>
        <fullName evidence="3">Tripartite tricarboxylate transporter substrate-binding protein</fullName>
    </submittedName>
</protein>
<dbReference type="Gene3D" id="3.40.190.150">
    <property type="entry name" value="Bordetella uptake gene, domain 1"/>
    <property type="match status" value="1"/>
</dbReference>
<comment type="caution">
    <text evidence="3">The sequence shown here is derived from an EMBL/GenBank/DDBJ whole genome shotgun (WGS) entry which is preliminary data.</text>
</comment>
<feature type="signal peptide" evidence="2">
    <location>
        <begin position="1"/>
        <end position="23"/>
    </location>
</feature>
<dbReference type="PIRSF" id="PIRSF017082">
    <property type="entry name" value="YflP"/>
    <property type="match status" value="1"/>
</dbReference>
<gene>
    <name evidence="3" type="ORF">COO20_11330</name>
</gene>
<dbReference type="EMBL" id="NWTK01000006">
    <property type="protein sequence ID" value="PKR54217.1"/>
    <property type="molecule type" value="Genomic_DNA"/>
</dbReference>
<dbReference type="OrthoDB" id="7250553at2"/>
<dbReference type="CDD" id="cd07012">
    <property type="entry name" value="PBP2_Bug_TTT"/>
    <property type="match status" value="1"/>
</dbReference>
<dbReference type="InterPro" id="IPR005064">
    <property type="entry name" value="BUG"/>
</dbReference>
<evidence type="ECO:0000313" key="4">
    <source>
        <dbReference type="Proteomes" id="UP000233597"/>
    </source>
</evidence>